<evidence type="ECO:0000256" key="1">
    <source>
        <dbReference type="SAM" id="MobiDB-lite"/>
    </source>
</evidence>
<evidence type="ECO:0000313" key="3">
    <source>
        <dbReference type="Proteomes" id="UP000642673"/>
    </source>
</evidence>
<feature type="compositionally biased region" description="Basic and acidic residues" evidence="1">
    <location>
        <begin position="11"/>
        <end position="22"/>
    </location>
</feature>
<sequence length="270" mass="29412">MTRRGRSQLGSDERELPTHKMRSDEQLRVIRAACTSTDSFFNAARLAAATGLDEKKCGLVPTFVFTTGLLEPAGGHFSRYRPTKKASAIAAAWEKSEEAGLQALRSAWKGQWFARAMRERLGYGPVPREGLVARLLMNANAENHRMRQAEVLLDLLVGIGMVVPDGDGFMNWHDGPCYQGAEQPGGAPPSGGEGESLHASVPQPRRRTAPSARTESVADPYADLDLLALLCPPVLLADLVRLSKDELLELHEHLRGIATLTAKLRGRPVS</sequence>
<organism evidence="2 3">
    <name type="scientific">Streptomyces cirratus</name>
    <dbReference type="NCBI Taxonomy" id="68187"/>
    <lineage>
        <taxon>Bacteria</taxon>
        <taxon>Bacillati</taxon>
        <taxon>Actinomycetota</taxon>
        <taxon>Actinomycetes</taxon>
        <taxon>Kitasatosporales</taxon>
        <taxon>Streptomycetaceae</taxon>
        <taxon>Streptomyces</taxon>
    </lineage>
</organism>
<accession>A0ABQ3EY16</accession>
<keyword evidence="3" id="KW-1185">Reference proteome</keyword>
<protein>
    <submittedName>
        <fullName evidence="2">Uncharacterized protein</fullName>
    </submittedName>
</protein>
<evidence type="ECO:0000313" key="2">
    <source>
        <dbReference type="EMBL" id="GHB73027.1"/>
    </source>
</evidence>
<comment type="caution">
    <text evidence="2">The sequence shown here is derived from an EMBL/GenBank/DDBJ whole genome shotgun (WGS) entry which is preliminary data.</text>
</comment>
<gene>
    <name evidence="2" type="ORF">GCM10010347_49210</name>
</gene>
<feature type="region of interest" description="Disordered" evidence="1">
    <location>
        <begin position="174"/>
        <end position="215"/>
    </location>
</feature>
<proteinExistence type="predicted"/>
<dbReference type="Proteomes" id="UP000642673">
    <property type="component" value="Unassembled WGS sequence"/>
</dbReference>
<reference evidence="3" key="1">
    <citation type="journal article" date="2019" name="Int. J. Syst. Evol. Microbiol.">
        <title>The Global Catalogue of Microorganisms (GCM) 10K type strain sequencing project: providing services to taxonomists for standard genome sequencing and annotation.</title>
        <authorList>
            <consortium name="The Broad Institute Genomics Platform"/>
            <consortium name="The Broad Institute Genome Sequencing Center for Infectious Disease"/>
            <person name="Wu L."/>
            <person name="Ma J."/>
        </authorList>
    </citation>
    <scope>NUCLEOTIDE SEQUENCE [LARGE SCALE GENOMIC DNA]</scope>
    <source>
        <strain evidence="3">JCM 4738</strain>
    </source>
</reference>
<dbReference type="EMBL" id="BMVP01000011">
    <property type="protein sequence ID" value="GHB73027.1"/>
    <property type="molecule type" value="Genomic_DNA"/>
</dbReference>
<name>A0ABQ3EY16_9ACTN</name>
<feature type="region of interest" description="Disordered" evidence="1">
    <location>
        <begin position="1"/>
        <end position="22"/>
    </location>
</feature>